<name>A0ABU8T1I4_9PSEU</name>
<sequence>MTTTDLPAPPDTRRPRRALGAAAVAGTLPYLALKTAWLTGHPVGLDDPALVAGGSMAALNAVTVGMDLCLVALAVTLGSRYPLRAPAVVVLLPAWVATGLLAPIALVSFPLTLLFPDTAGTGMEPWVRPAVYGGFAWQGVFLLAAFALSARERWGCGPRPAGPAPELGRVLLGGGAVTGVLGAGLGVAYGVLSGSVPLLVQGVVAAAVAVAGIAGVAALVRGTGGPLAVLAAWTGSAVPFADGLWAAVTTMGGSPLSAAGAPAYGLGNLAGLLSGFALAAAALVAVTWPPPAAARTLG</sequence>
<feature type="transmembrane region" description="Helical" evidence="1">
    <location>
        <begin position="170"/>
        <end position="192"/>
    </location>
</feature>
<feature type="transmembrane region" description="Helical" evidence="1">
    <location>
        <begin position="227"/>
        <end position="248"/>
    </location>
</feature>
<keyword evidence="3" id="KW-1185">Reference proteome</keyword>
<protein>
    <submittedName>
        <fullName evidence="2">Uncharacterized protein</fullName>
    </submittedName>
</protein>
<proteinExistence type="predicted"/>
<feature type="transmembrane region" description="Helical" evidence="1">
    <location>
        <begin position="87"/>
        <end position="109"/>
    </location>
</feature>
<comment type="caution">
    <text evidence="2">The sequence shown here is derived from an EMBL/GenBank/DDBJ whole genome shotgun (WGS) entry which is preliminary data.</text>
</comment>
<keyword evidence="1" id="KW-0812">Transmembrane</keyword>
<keyword evidence="1" id="KW-0472">Membrane</keyword>
<feature type="transmembrane region" description="Helical" evidence="1">
    <location>
        <begin position="129"/>
        <end position="149"/>
    </location>
</feature>
<reference evidence="2 3" key="1">
    <citation type="submission" date="2024-03" db="EMBL/GenBank/DDBJ databases">
        <title>Draft genome sequence of Pseudonocardia sp. DW16-2.</title>
        <authorList>
            <person name="Duangmal K."/>
        </authorList>
    </citation>
    <scope>NUCLEOTIDE SEQUENCE [LARGE SCALE GENOMIC DNA]</scope>
    <source>
        <strain evidence="2 3">DW16-2</strain>
    </source>
</reference>
<feature type="transmembrane region" description="Helical" evidence="1">
    <location>
        <begin position="49"/>
        <end position="75"/>
    </location>
</feature>
<dbReference type="Proteomes" id="UP001364211">
    <property type="component" value="Unassembled WGS sequence"/>
</dbReference>
<evidence type="ECO:0000313" key="3">
    <source>
        <dbReference type="Proteomes" id="UP001364211"/>
    </source>
</evidence>
<gene>
    <name evidence="2" type="ORF">WJX68_02635</name>
</gene>
<feature type="transmembrane region" description="Helical" evidence="1">
    <location>
        <begin position="268"/>
        <end position="288"/>
    </location>
</feature>
<accession>A0ABU8T1I4</accession>
<evidence type="ECO:0000256" key="1">
    <source>
        <dbReference type="SAM" id="Phobius"/>
    </source>
</evidence>
<keyword evidence="1" id="KW-1133">Transmembrane helix</keyword>
<organism evidence="2 3">
    <name type="scientific">Pseudonocardia spirodelae</name>
    <dbReference type="NCBI Taxonomy" id="3133431"/>
    <lineage>
        <taxon>Bacteria</taxon>
        <taxon>Bacillati</taxon>
        <taxon>Actinomycetota</taxon>
        <taxon>Actinomycetes</taxon>
        <taxon>Pseudonocardiales</taxon>
        <taxon>Pseudonocardiaceae</taxon>
        <taxon>Pseudonocardia</taxon>
    </lineage>
</organism>
<evidence type="ECO:0000313" key="2">
    <source>
        <dbReference type="EMBL" id="MEJ8277816.1"/>
    </source>
</evidence>
<dbReference type="RefSeq" id="WP_340285939.1">
    <property type="nucleotide sequence ID" value="NZ_JBBJUP010000002.1"/>
</dbReference>
<dbReference type="EMBL" id="JBBJUP010000002">
    <property type="protein sequence ID" value="MEJ8277816.1"/>
    <property type="molecule type" value="Genomic_DNA"/>
</dbReference>
<feature type="transmembrane region" description="Helical" evidence="1">
    <location>
        <begin position="18"/>
        <end position="37"/>
    </location>
</feature>
<feature type="transmembrane region" description="Helical" evidence="1">
    <location>
        <begin position="198"/>
        <end position="220"/>
    </location>
</feature>